<name>A0ABT6RYB8_9ACTN</name>
<keyword evidence="3" id="KW-1003">Cell membrane</keyword>
<evidence type="ECO:0000256" key="3">
    <source>
        <dbReference type="ARBA" id="ARBA00022475"/>
    </source>
</evidence>
<dbReference type="Gene3D" id="3.40.50.12580">
    <property type="match status" value="1"/>
</dbReference>
<evidence type="ECO:0000313" key="9">
    <source>
        <dbReference type="EMBL" id="MDI3389427.1"/>
    </source>
</evidence>
<dbReference type="Gene3D" id="3.40.50.11820">
    <property type="match status" value="1"/>
</dbReference>
<keyword evidence="6" id="KW-0472">Membrane</keyword>
<dbReference type="InterPro" id="IPR043148">
    <property type="entry name" value="TagF_C"/>
</dbReference>
<keyword evidence="10" id="KW-1185">Reference proteome</keyword>
<reference evidence="9 10" key="1">
    <citation type="submission" date="2023-05" db="EMBL/GenBank/DDBJ databases">
        <title>Draft genome sequence of Streptomyces sp. B-S-A8 isolated from a cave soil in Thailand.</title>
        <authorList>
            <person name="Chamroensaksri N."/>
            <person name="Muangham S."/>
        </authorList>
    </citation>
    <scope>NUCLEOTIDE SEQUENCE [LARGE SCALE GENOMIC DNA]</scope>
    <source>
        <strain evidence="9 10">B-S-A8</strain>
    </source>
</reference>
<dbReference type="EMBL" id="JASCIR010000027">
    <property type="protein sequence ID" value="MDI3389427.1"/>
    <property type="molecule type" value="Genomic_DNA"/>
</dbReference>
<dbReference type="InterPro" id="IPR007554">
    <property type="entry name" value="Glycerophosphate_synth"/>
</dbReference>
<dbReference type="SUPFAM" id="SSF53756">
    <property type="entry name" value="UDP-Glycosyltransferase/glycogen phosphorylase"/>
    <property type="match status" value="1"/>
</dbReference>
<keyword evidence="5" id="KW-0777">Teichoic acid biosynthesis</keyword>
<evidence type="ECO:0000256" key="1">
    <source>
        <dbReference type="ARBA" id="ARBA00004202"/>
    </source>
</evidence>
<dbReference type="PANTHER" id="PTHR37316:SF3">
    <property type="entry name" value="TEICHOIC ACID GLYCEROL-PHOSPHATE TRANSFERASE"/>
    <property type="match status" value="1"/>
</dbReference>
<evidence type="ECO:0000256" key="5">
    <source>
        <dbReference type="ARBA" id="ARBA00022944"/>
    </source>
</evidence>
<dbReference type="InterPro" id="IPR001173">
    <property type="entry name" value="Glyco_trans_2-like"/>
</dbReference>
<keyword evidence="4" id="KW-0808">Transferase</keyword>
<dbReference type="Pfam" id="PF00535">
    <property type="entry name" value="Glycos_transf_2"/>
    <property type="match status" value="1"/>
</dbReference>
<dbReference type="Gene3D" id="3.90.550.10">
    <property type="entry name" value="Spore Coat Polysaccharide Biosynthesis Protein SpsA, Chain A"/>
    <property type="match status" value="1"/>
</dbReference>
<feature type="region of interest" description="Disordered" evidence="7">
    <location>
        <begin position="400"/>
        <end position="434"/>
    </location>
</feature>
<dbReference type="InterPro" id="IPR029044">
    <property type="entry name" value="Nucleotide-diphossugar_trans"/>
</dbReference>
<sequence>MGLIADRERDPDVSVVVIVYNDEARLRAAVRSVLDQTLRGVEVVIVDDCSTDGSYEVAQWLAAENPGRVRAFQLPENSGGCGEPRNVGIGHTRGRYVMFLDSDDVLERNACRNLLEAAERDGSDIVSGLCVRLHLDRRNQKRVEWYPWLYARTQVLDSVTELPDLFVWDTLSTNKMYRRGFLMENQLRFLKGMFYEDLMFIAEAYLAAERITLIPNQVYFWHVYEKAAAKSISNRRHEMTNFVHRMEIHRRIDALLAERGLTELKLAKDVKFLKHDLVLHLRDLPFRDDSYRQEFAGIARDYLTSLAPEAYDEVQSIQAVCAYLLRENDWDNLLPAVDTLTNRDKISAPLVERDGHVYWCAEHLDDPFGRHVLDVTDLGHHTRTVDRMFLRNTLTGYAERGGTAHGGTTRGGTGRGGTGRGGTGRGGTGRGGTVRLAGRIVNPLGVIPEGARLTGHLEFRARRRSLQSFRFPVAVLRHEGDSVSWEAEADLAGKLRPLGIVDEVWDVRLKLDVDGVRTTTRLTASEHDLAEGLLPVRPRLTRMVADHVEPVVSQRGHLAFRLVARDRVEDKERVRELVVRGIHGRPGKLAKSGFQRAKKLRKKLTSGETKIRVYGEVFSRLPVKKGLVVFESQLGKQYSDSPKAIYEEMLRQGLRFEAVWSYAGSPEGFPAEATLVRRWSLPYLRALAQAEFWIDNQSYPLKLTKRPETTYIQTWHGSALKRMGFDEAAWKLKSKARQQEQQRVLNRFDRFLIRSEHDVRTLAKAFRLQERTLLRVGYPRNDALVHAREREAAAGRRARGPLAAELGIPEDKQVLLYAPTFRKHGGRNQRFELPFDVERFAAELGDRYVLLVRAHYLNHVVLPPSVRGTVIDVSARHDVNPLMELSDALITDYSSVMFDYALLDRPLLFFAYDYEEYAHEGRGTYFDLLERAPGPVVRTEDELYGALDSLAEDDAKYQPERERFVAEFGEYDKGTAARSIVEQFFSHWSRS</sequence>
<accession>A0ABT6RYB8</accession>
<dbReference type="RefSeq" id="WP_282515886.1">
    <property type="nucleotide sequence ID" value="NZ_JASCIR010000027.1"/>
</dbReference>
<dbReference type="Pfam" id="PF04464">
    <property type="entry name" value="Glyphos_transf"/>
    <property type="match status" value="1"/>
</dbReference>
<comment type="subcellular location">
    <subcellularLocation>
        <location evidence="1">Cell membrane</location>
        <topology evidence="1">Peripheral membrane protein</topology>
    </subcellularLocation>
</comment>
<evidence type="ECO:0000313" key="10">
    <source>
        <dbReference type="Proteomes" id="UP001224661"/>
    </source>
</evidence>
<protein>
    <submittedName>
        <fullName evidence="9">Bifunctional glycosyltransferase family 2 protein/CDP-glycerol:glycerophosphate glycerophosphotransferase</fullName>
    </submittedName>
</protein>
<dbReference type="CDD" id="cd00761">
    <property type="entry name" value="Glyco_tranf_GTA_type"/>
    <property type="match status" value="1"/>
</dbReference>
<evidence type="ECO:0000256" key="6">
    <source>
        <dbReference type="ARBA" id="ARBA00023136"/>
    </source>
</evidence>
<comment type="caution">
    <text evidence="9">The sequence shown here is derived from an EMBL/GenBank/DDBJ whole genome shotgun (WGS) entry which is preliminary data.</text>
</comment>
<comment type="similarity">
    <text evidence="2">Belongs to the CDP-glycerol glycerophosphotransferase family.</text>
</comment>
<organism evidence="9 10">
    <name type="scientific">Streptomyces solicavernae</name>
    <dbReference type="NCBI Taxonomy" id="3043614"/>
    <lineage>
        <taxon>Bacteria</taxon>
        <taxon>Bacillati</taxon>
        <taxon>Actinomycetota</taxon>
        <taxon>Actinomycetes</taxon>
        <taxon>Kitasatosporales</taxon>
        <taxon>Streptomycetaceae</taxon>
        <taxon>Streptomyces</taxon>
    </lineage>
</organism>
<dbReference type="SUPFAM" id="SSF53448">
    <property type="entry name" value="Nucleotide-diphospho-sugar transferases"/>
    <property type="match status" value="1"/>
</dbReference>
<evidence type="ECO:0000259" key="8">
    <source>
        <dbReference type="Pfam" id="PF00535"/>
    </source>
</evidence>
<dbReference type="InterPro" id="IPR043149">
    <property type="entry name" value="TagF_N"/>
</dbReference>
<evidence type="ECO:0000256" key="4">
    <source>
        <dbReference type="ARBA" id="ARBA00022679"/>
    </source>
</evidence>
<dbReference type="InterPro" id="IPR051612">
    <property type="entry name" value="Teichoic_Acid_Biosynth"/>
</dbReference>
<feature type="compositionally biased region" description="Gly residues" evidence="7">
    <location>
        <begin position="403"/>
        <end position="432"/>
    </location>
</feature>
<gene>
    <name evidence="9" type="ORF">QIS99_24990</name>
</gene>
<dbReference type="PANTHER" id="PTHR37316">
    <property type="entry name" value="TEICHOIC ACID GLYCEROL-PHOSPHATE PRIMASE"/>
    <property type="match status" value="1"/>
</dbReference>
<proteinExistence type="inferred from homology"/>
<evidence type="ECO:0000256" key="2">
    <source>
        <dbReference type="ARBA" id="ARBA00010488"/>
    </source>
</evidence>
<feature type="domain" description="Glycosyltransferase 2-like" evidence="8">
    <location>
        <begin position="14"/>
        <end position="159"/>
    </location>
</feature>
<evidence type="ECO:0000256" key="7">
    <source>
        <dbReference type="SAM" id="MobiDB-lite"/>
    </source>
</evidence>
<dbReference type="Proteomes" id="UP001224661">
    <property type="component" value="Unassembled WGS sequence"/>
</dbReference>